<dbReference type="PROSITE" id="PS51257">
    <property type="entry name" value="PROKAR_LIPOPROTEIN"/>
    <property type="match status" value="1"/>
</dbReference>
<reference evidence="2 3" key="1">
    <citation type="submission" date="2016-01" db="EMBL/GenBank/DDBJ databases">
        <title>Investigation of taxonomic status of Bacillus aminovorans.</title>
        <authorList>
            <person name="Verma A."/>
            <person name="Pal Y."/>
            <person name="Krishnamurthi S."/>
        </authorList>
    </citation>
    <scope>NUCLEOTIDE SEQUENCE [LARGE SCALE GENOMIC DNA]</scope>
    <source>
        <strain evidence="2 3">DSM 4337</strain>
    </source>
</reference>
<dbReference type="Proteomes" id="UP000077271">
    <property type="component" value="Unassembled WGS sequence"/>
</dbReference>
<organism evidence="2 3">
    <name type="scientific">Domibacillus aminovorans</name>
    <dbReference type="NCBI Taxonomy" id="29332"/>
    <lineage>
        <taxon>Bacteria</taxon>
        <taxon>Bacillati</taxon>
        <taxon>Bacillota</taxon>
        <taxon>Bacilli</taxon>
        <taxon>Bacillales</taxon>
        <taxon>Bacillaceae</taxon>
        <taxon>Domibacillus</taxon>
    </lineage>
</organism>
<sequence>MNKISILFLSSIMLLFLLAACQPNSAQKSEQTEDDEASQELPQTIGYIESIDATLMSISSELKDTKTKILFDITDIDESTISTLKVGQKVNVTHHKEVMFSNPPQRIAVNIEILKE</sequence>
<dbReference type="EMBL" id="LQWZ01000035">
    <property type="protein sequence ID" value="OAH53877.1"/>
    <property type="molecule type" value="Genomic_DNA"/>
</dbReference>
<keyword evidence="1" id="KW-0732">Signal</keyword>
<evidence type="ECO:0000313" key="3">
    <source>
        <dbReference type="Proteomes" id="UP000077271"/>
    </source>
</evidence>
<gene>
    <name evidence="2" type="ORF">AWH48_11445</name>
</gene>
<protein>
    <recommendedName>
        <fullName evidence="4">DUF3221 domain-containing protein</fullName>
    </recommendedName>
</protein>
<feature type="signal peptide" evidence="1">
    <location>
        <begin position="1"/>
        <end position="26"/>
    </location>
</feature>
<evidence type="ECO:0000313" key="2">
    <source>
        <dbReference type="EMBL" id="OAH53877.1"/>
    </source>
</evidence>
<dbReference type="InterPro" id="IPR021598">
    <property type="entry name" value="DUF3221"/>
</dbReference>
<dbReference type="AlphaFoldDB" id="A0A177KL93"/>
<evidence type="ECO:0008006" key="4">
    <source>
        <dbReference type="Google" id="ProtNLM"/>
    </source>
</evidence>
<accession>A0A177KL93</accession>
<feature type="chain" id="PRO_5039136270" description="DUF3221 domain-containing protein" evidence="1">
    <location>
        <begin position="27"/>
        <end position="116"/>
    </location>
</feature>
<name>A0A177KL93_9BACI</name>
<dbReference type="Pfam" id="PF11518">
    <property type="entry name" value="DUF3221"/>
    <property type="match status" value="1"/>
</dbReference>
<comment type="caution">
    <text evidence="2">The sequence shown here is derived from an EMBL/GenBank/DDBJ whole genome shotgun (WGS) entry which is preliminary data.</text>
</comment>
<evidence type="ECO:0000256" key="1">
    <source>
        <dbReference type="SAM" id="SignalP"/>
    </source>
</evidence>
<proteinExistence type="predicted"/>
<dbReference type="RefSeq" id="WP_063975378.1">
    <property type="nucleotide sequence ID" value="NZ_LQWZ01000035.1"/>
</dbReference>